<keyword evidence="3" id="KW-1185">Reference proteome</keyword>
<dbReference type="PANTHER" id="PTHR10885">
    <property type="entry name" value="ISOPENTENYL-DIPHOSPHATE DELTA-ISOMERASE"/>
    <property type="match status" value="1"/>
</dbReference>
<evidence type="ECO:0000313" key="2">
    <source>
        <dbReference type="EMBL" id="EAR96411.1"/>
    </source>
</evidence>
<reference evidence="3" key="1">
    <citation type="journal article" date="2006" name="PLoS Biol.">
        <title>Macronuclear genome sequence of the ciliate Tetrahymena thermophila, a model eukaryote.</title>
        <authorList>
            <person name="Eisen J.A."/>
            <person name="Coyne R.S."/>
            <person name="Wu M."/>
            <person name="Wu D."/>
            <person name="Thiagarajan M."/>
            <person name="Wortman J.R."/>
            <person name="Badger J.H."/>
            <person name="Ren Q."/>
            <person name="Amedeo P."/>
            <person name="Jones K.M."/>
            <person name="Tallon L.J."/>
            <person name="Delcher A.L."/>
            <person name="Salzberg S.L."/>
            <person name="Silva J.C."/>
            <person name="Haas B.J."/>
            <person name="Majoros W.H."/>
            <person name="Farzad M."/>
            <person name="Carlton J.M."/>
            <person name="Smith R.K. Jr."/>
            <person name="Garg J."/>
            <person name="Pearlman R.E."/>
            <person name="Karrer K.M."/>
            <person name="Sun L."/>
            <person name="Manning G."/>
            <person name="Elde N.C."/>
            <person name="Turkewitz A.P."/>
            <person name="Asai D.J."/>
            <person name="Wilkes D.E."/>
            <person name="Wang Y."/>
            <person name="Cai H."/>
            <person name="Collins K."/>
            <person name="Stewart B.A."/>
            <person name="Lee S.R."/>
            <person name="Wilamowska K."/>
            <person name="Weinberg Z."/>
            <person name="Ruzzo W.L."/>
            <person name="Wloga D."/>
            <person name="Gaertig J."/>
            <person name="Frankel J."/>
            <person name="Tsao C.-C."/>
            <person name="Gorovsky M.A."/>
            <person name="Keeling P.J."/>
            <person name="Waller R.F."/>
            <person name="Patron N.J."/>
            <person name="Cherry J.M."/>
            <person name="Stover N.A."/>
            <person name="Krieger C.J."/>
            <person name="del Toro C."/>
            <person name="Ryder H.F."/>
            <person name="Williamson S.C."/>
            <person name="Barbeau R.A."/>
            <person name="Hamilton E.P."/>
            <person name="Orias E."/>
        </authorList>
    </citation>
    <scope>NUCLEOTIDE SEQUENCE [LARGE SCALE GENOMIC DNA]</scope>
    <source>
        <strain evidence="3">SB210</strain>
    </source>
</reference>
<accession>I7LV05</accession>
<dbReference type="Proteomes" id="UP000009168">
    <property type="component" value="Unassembled WGS sequence"/>
</dbReference>
<evidence type="ECO:0000313" key="3">
    <source>
        <dbReference type="Proteomes" id="UP000009168"/>
    </source>
</evidence>
<dbReference type="SUPFAM" id="SSF55811">
    <property type="entry name" value="Nudix"/>
    <property type="match status" value="1"/>
</dbReference>
<name>I7LV05_TETTS</name>
<dbReference type="STRING" id="312017.I7LV05"/>
<dbReference type="InterPro" id="IPR000086">
    <property type="entry name" value="NUDIX_hydrolase_dom"/>
</dbReference>
<dbReference type="GO" id="GO:0016787">
    <property type="term" value="F:hydrolase activity"/>
    <property type="evidence" value="ECO:0007669"/>
    <property type="project" value="UniProtKB-KW"/>
</dbReference>
<dbReference type="PROSITE" id="PS51462">
    <property type="entry name" value="NUDIX"/>
    <property type="match status" value="1"/>
</dbReference>
<dbReference type="GeneID" id="7840092"/>
<dbReference type="GO" id="GO:0009240">
    <property type="term" value="P:isopentenyl diphosphate biosynthetic process"/>
    <property type="evidence" value="ECO:0007669"/>
    <property type="project" value="TreeGrafter"/>
</dbReference>
<dbReference type="PANTHER" id="PTHR10885:SF0">
    <property type="entry name" value="ISOPENTENYL-DIPHOSPHATE DELTA-ISOMERASE"/>
    <property type="match status" value="1"/>
</dbReference>
<dbReference type="InterPro" id="IPR015797">
    <property type="entry name" value="NUDIX_hydrolase-like_dom_sf"/>
</dbReference>
<feature type="domain" description="Nudix hydrolase" evidence="1">
    <location>
        <begin position="34"/>
        <end position="165"/>
    </location>
</feature>
<protein>
    <submittedName>
        <fullName evidence="2">NUDIX hydrolase</fullName>
    </submittedName>
</protein>
<dbReference type="Gene3D" id="3.90.79.10">
    <property type="entry name" value="Nucleoside Triphosphate Pyrophosphohydrolase"/>
    <property type="match status" value="1"/>
</dbReference>
<dbReference type="GO" id="GO:0004452">
    <property type="term" value="F:isopentenyl-diphosphate delta-isomerase activity"/>
    <property type="evidence" value="ECO:0007669"/>
    <property type="project" value="TreeGrafter"/>
</dbReference>
<organism evidence="2 3">
    <name type="scientific">Tetrahymena thermophila (strain SB210)</name>
    <dbReference type="NCBI Taxonomy" id="312017"/>
    <lineage>
        <taxon>Eukaryota</taxon>
        <taxon>Sar</taxon>
        <taxon>Alveolata</taxon>
        <taxon>Ciliophora</taxon>
        <taxon>Intramacronucleata</taxon>
        <taxon>Oligohymenophorea</taxon>
        <taxon>Hymenostomatida</taxon>
        <taxon>Tetrahymenina</taxon>
        <taxon>Tetrahymenidae</taxon>
        <taxon>Tetrahymena</taxon>
    </lineage>
</organism>
<evidence type="ECO:0000259" key="1">
    <source>
        <dbReference type="PROSITE" id="PS51462"/>
    </source>
</evidence>
<dbReference type="EMBL" id="GG662693">
    <property type="protein sequence ID" value="EAR96411.1"/>
    <property type="molecule type" value="Genomic_DNA"/>
</dbReference>
<dbReference type="Pfam" id="PF00293">
    <property type="entry name" value="NUDIX"/>
    <property type="match status" value="1"/>
</dbReference>
<dbReference type="OrthoDB" id="510307at2759"/>
<dbReference type="KEGG" id="tet:TTHERM_00190790"/>
<dbReference type="RefSeq" id="XP_001016656.1">
    <property type="nucleotide sequence ID" value="XM_001016656.1"/>
</dbReference>
<gene>
    <name evidence="2" type="ORF">TTHERM_00190790</name>
</gene>
<proteinExistence type="predicted"/>
<dbReference type="OMA" id="QICTHLR"/>
<dbReference type="HOGENOM" id="CLU_060552_3_0_1"/>
<sequence length="185" mass="21584">MNQAENLVERVKIVNQANEFVEYVTRKVMREKALCHQATYIILVNSKGQICTHLRHKDKLWCGGYWTTCFGGCVSEGEDYDTNAQKELSEEAGIDHNNQLHGLDTFLYSTDVQKVWGKVFLMFYEGEVKFQKEEIQEIKWRYVNEVVQSKEQYTPDGNIALDVLLNYAKENQNQHEELKQLLKNA</sequence>
<dbReference type="CDD" id="cd04697">
    <property type="entry name" value="NUDIX_Hydrolase"/>
    <property type="match status" value="1"/>
</dbReference>
<keyword evidence="2" id="KW-0378">Hydrolase</keyword>
<dbReference type="InParanoid" id="I7LV05"/>
<dbReference type="GO" id="GO:0005737">
    <property type="term" value="C:cytoplasm"/>
    <property type="evidence" value="ECO:0007669"/>
    <property type="project" value="TreeGrafter"/>
</dbReference>
<dbReference type="AlphaFoldDB" id="I7LV05"/>
<dbReference type="eggNOG" id="ENOG502RZMS">
    <property type="taxonomic scope" value="Eukaryota"/>
</dbReference>